<proteinExistence type="predicted"/>
<evidence type="ECO:0000313" key="2">
    <source>
        <dbReference type="Proteomes" id="UP001239111"/>
    </source>
</evidence>
<organism evidence="1 2">
    <name type="scientific">Eretmocerus hayati</name>
    <dbReference type="NCBI Taxonomy" id="131215"/>
    <lineage>
        <taxon>Eukaryota</taxon>
        <taxon>Metazoa</taxon>
        <taxon>Ecdysozoa</taxon>
        <taxon>Arthropoda</taxon>
        <taxon>Hexapoda</taxon>
        <taxon>Insecta</taxon>
        <taxon>Pterygota</taxon>
        <taxon>Neoptera</taxon>
        <taxon>Endopterygota</taxon>
        <taxon>Hymenoptera</taxon>
        <taxon>Apocrita</taxon>
        <taxon>Proctotrupomorpha</taxon>
        <taxon>Chalcidoidea</taxon>
        <taxon>Aphelinidae</taxon>
        <taxon>Aphelininae</taxon>
        <taxon>Eretmocerus</taxon>
    </lineage>
</organism>
<dbReference type="Proteomes" id="UP001239111">
    <property type="component" value="Chromosome 1"/>
</dbReference>
<gene>
    <name evidence="1" type="ORF">QAD02_022328</name>
</gene>
<dbReference type="EMBL" id="CM056741">
    <property type="protein sequence ID" value="KAJ8686534.1"/>
    <property type="molecule type" value="Genomic_DNA"/>
</dbReference>
<evidence type="ECO:0000313" key="1">
    <source>
        <dbReference type="EMBL" id="KAJ8686534.1"/>
    </source>
</evidence>
<accession>A0ACC2PTA0</accession>
<name>A0ACC2PTA0_9HYME</name>
<reference evidence="1" key="1">
    <citation type="submission" date="2023-04" db="EMBL/GenBank/DDBJ databases">
        <title>A chromosome-level genome assembly of the parasitoid wasp Eretmocerus hayati.</title>
        <authorList>
            <person name="Zhong Y."/>
            <person name="Liu S."/>
            <person name="Liu Y."/>
        </authorList>
    </citation>
    <scope>NUCLEOTIDE SEQUENCE</scope>
    <source>
        <strain evidence="1">ZJU_SS_LIU_2023</strain>
    </source>
</reference>
<keyword evidence="2" id="KW-1185">Reference proteome</keyword>
<sequence>MSNLTNFATLAVRAWVPQVIPVRFRYFADKKRCIRRWGYQDPINQKGLLAHSDKERPLIQMPIYRPDDSWAEKKALFGQNDYIDILGSDELKVSKLAYNVPRWLRGVRGNELQVLIKKKKALSRGIFPLARPTKWKELNKRIIWLWKFLNRKTKTSTSKQ</sequence>
<comment type="caution">
    <text evidence="1">The sequence shown here is derived from an EMBL/GenBank/DDBJ whole genome shotgun (WGS) entry which is preliminary data.</text>
</comment>
<protein>
    <submittedName>
        <fullName evidence="1">Uncharacterized protein</fullName>
    </submittedName>
</protein>